<dbReference type="PROSITE" id="PS51194">
    <property type="entry name" value="HELICASE_CTER"/>
    <property type="match status" value="1"/>
</dbReference>
<feature type="domain" description="Helicase ATP-binding" evidence="2">
    <location>
        <begin position="254"/>
        <end position="549"/>
    </location>
</feature>
<evidence type="ECO:0000313" key="5">
    <source>
        <dbReference type="Proteomes" id="UP001489509"/>
    </source>
</evidence>
<dbReference type="RefSeq" id="WP_349220081.1">
    <property type="nucleotide sequence ID" value="NZ_JBBMFD010000018.1"/>
</dbReference>
<keyword evidence="4" id="KW-0067">ATP-binding</keyword>
<keyword evidence="4" id="KW-0347">Helicase</keyword>
<evidence type="ECO:0000313" key="4">
    <source>
        <dbReference type="EMBL" id="MEQ2441158.1"/>
    </source>
</evidence>
<dbReference type="Pfam" id="PF00271">
    <property type="entry name" value="Helicase_C"/>
    <property type="match status" value="1"/>
</dbReference>
<dbReference type="CDD" id="cd18793">
    <property type="entry name" value="SF2_C_SNF"/>
    <property type="match status" value="1"/>
</dbReference>
<dbReference type="InterPro" id="IPR049730">
    <property type="entry name" value="SNF2/RAD54-like_C"/>
</dbReference>
<comment type="caution">
    <text evidence="4">The sequence shown here is derived from an EMBL/GenBank/DDBJ whole genome shotgun (WGS) entry which is preliminary data.</text>
</comment>
<dbReference type="GO" id="GO:0016787">
    <property type="term" value="F:hydrolase activity"/>
    <property type="evidence" value="ECO:0007669"/>
    <property type="project" value="UniProtKB-KW"/>
</dbReference>
<protein>
    <submittedName>
        <fullName evidence="4">DEAD/DEAH box helicase</fullName>
        <ecNumber evidence="4">3.6.4.-</ecNumber>
    </submittedName>
</protein>
<keyword evidence="5" id="KW-1185">Reference proteome</keyword>
<reference evidence="4 5" key="1">
    <citation type="submission" date="2024-03" db="EMBL/GenBank/DDBJ databases">
        <title>Human intestinal bacterial collection.</title>
        <authorList>
            <person name="Pauvert C."/>
            <person name="Hitch T.C.A."/>
            <person name="Clavel T."/>
        </authorList>
    </citation>
    <scope>NUCLEOTIDE SEQUENCE [LARGE SCALE GENOMIC DNA]</scope>
    <source>
        <strain evidence="4 5">CLA-JM-H44</strain>
    </source>
</reference>
<dbReference type="SUPFAM" id="SSF52540">
    <property type="entry name" value="P-loop containing nucleoside triphosphate hydrolases"/>
    <property type="match status" value="2"/>
</dbReference>
<organism evidence="4 5">
    <name type="scientific">Solibaculum intestinale</name>
    <dbReference type="NCBI Taxonomy" id="3133165"/>
    <lineage>
        <taxon>Bacteria</taxon>
        <taxon>Bacillati</taxon>
        <taxon>Bacillota</taxon>
        <taxon>Clostridia</taxon>
        <taxon>Eubacteriales</taxon>
        <taxon>Oscillospiraceae</taxon>
        <taxon>Solibaculum</taxon>
    </lineage>
</organism>
<dbReference type="PANTHER" id="PTHR10799">
    <property type="entry name" value="SNF2/RAD54 HELICASE FAMILY"/>
    <property type="match status" value="1"/>
</dbReference>
<sequence length="945" mass="107175">MVVFGQNQELVAIRIGGYPETVQAVMAALLSGCTLEMKLSENETLFLQCKGGRNAVRSVSHDGTYAEGVFFLADDPVHSIEVEEQEETQPIAPARNLYLYSEKEDRLFWELDQKLSVPLLPEFSKYLIHCLVQKGILEPLTVRSIHRSFCAWRLTVSHDKKELVEILEQGLQTGAIRIPKAGNDHAFEKISTFSAYLKRFGKQVAGRIERSFSPLYHPGQEPVCPFLKEANRHVIGHAGYSLFDAQLAAAEGLKRQLDRDRLALLVAECGTGKSKIGSAAVYAYWKDRGKSKSLHVVLCPSHLTQKWAREIRETVPHSIAAIVSDLSDVDRLFDAYQQKEKHVFLILSKEDARNGPMRYPAVRWSEAKKGYPCPHCGCIQEMPLVEDTSYTVPADSLFFRMENCKNHTCQACGMPLWSALNPDIQQKLEWVHIGGYGFVSRRFASRNFKSCKDKSISREIERIVENPSAVYPSKGAYRRFPLSAYIKRRLGRIDTLICDELHQYSGESAQGQSMAELAGIADKVVGMTATLINGYSKGIFYLLFRLKPALMLDDRQRFDKPTDFCRQYGVVEKVFHLDLDFNVASKVRKSQTQERFLPGVSPLIYSKFLLENCVFLSLSDMGKELPEYEEIPVPFSMRKEVEQEYKRLEKELKAYIQNEYGKNNRILSAYLNLLSAYPDQPYGHTPIYCPGISDPIVVPEDTGCPDDLEPKDEKVLELVEKKVHAGERVIVYTAWTRLDTQRKLQKLLTKKGYRAGILDKRVPARNREAWVDKQVQDGIDVLITNPALVETGLDLNAFTTLIFYNVSYNLYILRQASRRSWRINQTAPRVEVYLLCYRDTMQAKALKLMANKLAAATVIEGNISEEGLAALSESHDLMAEMAMELAHGIKDNVEELSNTFKRMALHHPETQLKSVPRRVTPFQKNIQAQDQAGQMTLFDLIAKAS</sequence>
<keyword evidence="4" id="KW-0547">Nucleotide-binding</keyword>
<keyword evidence="1 4" id="KW-0378">Hydrolase</keyword>
<evidence type="ECO:0000259" key="3">
    <source>
        <dbReference type="PROSITE" id="PS51194"/>
    </source>
</evidence>
<proteinExistence type="predicted"/>
<dbReference type="EMBL" id="JBBMFD010000018">
    <property type="protein sequence ID" value="MEQ2441158.1"/>
    <property type="molecule type" value="Genomic_DNA"/>
</dbReference>
<dbReference type="InterPro" id="IPR027417">
    <property type="entry name" value="P-loop_NTPase"/>
</dbReference>
<evidence type="ECO:0000259" key="2">
    <source>
        <dbReference type="PROSITE" id="PS51192"/>
    </source>
</evidence>
<dbReference type="EC" id="3.6.4.-" evidence="4"/>
<feature type="domain" description="Helicase C-terminal" evidence="3">
    <location>
        <begin position="710"/>
        <end position="864"/>
    </location>
</feature>
<name>A0ABV1E1I3_9FIRM</name>
<accession>A0ABV1E1I3</accession>
<dbReference type="Gene3D" id="3.40.50.300">
    <property type="entry name" value="P-loop containing nucleotide triphosphate hydrolases"/>
    <property type="match status" value="2"/>
</dbReference>
<evidence type="ECO:0000256" key="1">
    <source>
        <dbReference type="ARBA" id="ARBA00022801"/>
    </source>
</evidence>
<dbReference type="SMART" id="SM00487">
    <property type="entry name" value="DEXDc"/>
    <property type="match status" value="1"/>
</dbReference>
<dbReference type="InterPro" id="IPR014001">
    <property type="entry name" value="Helicase_ATP-bd"/>
</dbReference>
<dbReference type="GO" id="GO:0004386">
    <property type="term" value="F:helicase activity"/>
    <property type="evidence" value="ECO:0007669"/>
    <property type="project" value="UniProtKB-KW"/>
</dbReference>
<dbReference type="InterPro" id="IPR001650">
    <property type="entry name" value="Helicase_C-like"/>
</dbReference>
<dbReference type="Proteomes" id="UP001489509">
    <property type="component" value="Unassembled WGS sequence"/>
</dbReference>
<dbReference type="PROSITE" id="PS51192">
    <property type="entry name" value="HELICASE_ATP_BIND_1"/>
    <property type="match status" value="1"/>
</dbReference>
<gene>
    <name evidence="4" type="ORF">WMO26_10010</name>
</gene>